<sequence>MRLEDFKSDRILQACVGSCFLHHNRDASSSLGDLESNLKRVVLGLNSFTLKQLQILGLNIMLSYLAFLSSLCTCISLDEIPTNLPSVWGCKLLQRLHHRMLEGYR</sequence>
<organism evidence="1 2">
    <name type="scientific">Linum tenue</name>
    <dbReference type="NCBI Taxonomy" id="586396"/>
    <lineage>
        <taxon>Eukaryota</taxon>
        <taxon>Viridiplantae</taxon>
        <taxon>Streptophyta</taxon>
        <taxon>Embryophyta</taxon>
        <taxon>Tracheophyta</taxon>
        <taxon>Spermatophyta</taxon>
        <taxon>Magnoliopsida</taxon>
        <taxon>eudicotyledons</taxon>
        <taxon>Gunneridae</taxon>
        <taxon>Pentapetalae</taxon>
        <taxon>rosids</taxon>
        <taxon>fabids</taxon>
        <taxon>Malpighiales</taxon>
        <taxon>Linaceae</taxon>
        <taxon>Linum</taxon>
    </lineage>
</organism>
<proteinExistence type="predicted"/>
<dbReference type="AlphaFoldDB" id="A0AAV0NPT1"/>
<comment type="caution">
    <text evidence="1">The sequence shown here is derived from an EMBL/GenBank/DDBJ whole genome shotgun (WGS) entry which is preliminary data.</text>
</comment>
<accession>A0AAV0NPT1</accession>
<gene>
    <name evidence="1" type="ORF">LITE_LOCUS34500</name>
</gene>
<evidence type="ECO:0000313" key="1">
    <source>
        <dbReference type="EMBL" id="CAI0460531.1"/>
    </source>
</evidence>
<keyword evidence="2" id="KW-1185">Reference proteome</keyword>
<dbReference type="EMBL" id="CAMGYJ010000008">
    <property type="protein sequence ID" value="CAI0460531.1"/>
    <property type="molecule type" value="Genomic_DNA"/>
</dbReference>
<dbReference type="Proteomes" id="UP001154282">
    <property type="component" value="Unassembled WGS sequence"/>
</dbReference>
<evidence type="ECO:0000313" key="2">
    <source>
        <dbReference type="Proteomes" id="UP001154282"/>
    </source>
</evidence>
<name>A0AAV0NPT1_9ROSI</name>
<reference evidence="1" key="1">
    <citation type="submission" date="2022-08" db="EMBL/GenBank/DDBJ databases">
        <authorList>
            <person name="Gutierrez-Valencia J."/>
        </authorList>
    </citation>
    <scope>NUCLEOTIDE SEQUENCE</scope>
</reference>
<protein>
    <submittedName>
        <fullName evidence="1">Uncharacterized protein</fullName>
    </submittedName>
</protein>